<feature type="compositionally biased region" description="Polar residues" evidence="2">
    <location>
        <begin position="65"/>
        <end position="74"/>
    </location>
</feature>
<gene>
    <name evidence="3" type="ORF">IAA86_01660</name>
</gene>
<dbReference type="PANTHER" id="PTHR23159">
    <property type="entry name" value="CENTROSOMAL PROTEIN 2"/>
    <property type="match status" value="1"/>
</dbReference>
<keyword evidence="1" id="KW-0175">Coiled coil</keyword>
<feature type="compositionally biased region" description="Low complexity" evidence="2">
    <location>
        <begin position="55"/>
        <end position="64"/>
    </location>
</feature>
<reference evidence="3" key="1">
    <citation type="submission" date="2020-10" db="EMBL/GenBank/DDBJ databases">
        <authorList>
            <person name="Gilroy R."/>
        </authorList>
    </citation>
    <scope>NUCLEOTIDE SEQUENCE</scope>
    <source>
        <strain evidence="3">CHK152-2871</strain>
    </source>
</reference>
<reference evidence="3" key="2">
    <citation type="journal article" date="2021" name="PeerJ">
        <title>Extensive microbial diversity within the chicken gut microbiome revealed by metagenomics and culture.</title>
        <authorList>
            <person name="Gilroy R."/>
            <person name="Ravi A."/>
            <person name="Getino M."/>
            <person name="Pursley I."/>
            <person name="Horton D.L."/>
            <person name="Alikhan N.F."/>
            <person name="Baker D."/>
            <person name="Gharbi K."/>
            <person name="Hall N."/>
            <person name="Watson M."/>
            <person name="Adriaenssens E.M."/>
            <person name="Foster-Nyarko E."/>
            <person name="Jarju S."/>
            <person name="Secka A."/>
            <person name="Antonio M."/>
            <person name="Oren A."/>
            <person name="Chaudhuri R.R."/>
            <person name="La Ragione R."/>
            <person name="Hildebrand F."/>
            <person name="Pallen M.J."/>
        </authorList>
    </citation>
    <scope>NUCLEOTIDE SEQUENCE</scope>
    <source>
        <strain evidence="3">CHK152-2871</strain>
    </source>
</reference>
<feature type="region of interest" description="Disordered" evidence="2">
    <location>
        <begin position="270"/>
        <end position="301"/>
    </location>
</feature>
<comment type="caution">
    <text evidence="3">The sequence shown here is derived from an EMBL/GenBank/DDBJ whole genome shotgun (WGS) entry which is preliminary data.</text>
</comment>
<dbReference type="Proteomes" id="UP000886865">
    <property type="component" value="Unassembled WGS sequence"/>
</dbReference>
<proteinExistence type="predicted"/>
<evidence type="ECO:0000313" key="4">
    <source>
        <dbReference type="Proteomes" id="UP000886865"/>
    </source>
</evidence>
<sequence length="602" mass="64695">MSSIDSNFLTSKISSSSLDLSNAQKTLESAKDGLFDLSSITSGGDSFISTTDAAGATTGTSQSQLPNTTDSNGNFVATGSYASQIQQYQQYISQLEQQIQEYEQQIQQYNTQLEAEKAELEATNQKIAATEQELQNYENQKAAKEAQYENVLAQIDQAEANNEDGEQDVVINSLTSKLNTLSTEITLLGINISSKSAELETYKEQASASQATIADLEEKISSTETLKTTAELQKTDAQEKLCAAQEAKAAEDAAKAAAAKAAAEAAKKAAECESDSDDSDSSTSSSSSSSTSNKTVDGNSIMSMVSDEEKAIIEEEGIDLTEKNSDGSAKYIIAQGGTSSTDYHVYEVDSSGNGSSLARKYAEDEGYDIVEEGYGNIYDASNEDYDDCYYAEREVYNVTGVCEDTGDVTMECSTKDYATASPLSFDLEGDGVKTSDELIRYDIDGDGKLDTINDSADAILVFDADGDGISGEDGSECFGDNTDLDGDGKADGYKDGFEALKALADQEGLVDGVYDTTLDEEDLKVLEEKYGLQIKTDGYNSEASSLFDAGITEINLATTDETTLHKNFDGKQNDLMTQEGATFVVNGEEREYADIWHAKKDE</sequence>
<name>A0A9D1FH50_9BACT</name>
<dbReference type="EMBL" id="DVJQ01000013">
    <property type="protein sequence ID" value="HIS73711.1"/>
    <property type="molecule type" value="Genomic_DNA"/>
</dbReference>
<feature type="coiled-coil region" evidence="1">
    <location>
        <begin position="85"/>
        <end position="168"/>
    </location>
</feature>
<dbReference type="PANTHER" id="PTHR23159:SF60">
    <property type="entry name" value="SPINDLE ASSEMBLY ABNORMAL PROTEIN 4"/>
    <property type="match status" value="1"/>
</dbReference>
<feature type="compositionally biased region" description="Low complexity" evidence="2">
    <location>
        <begin position="281"/>
        <end position="292"/>
    </location>
</feature>
<accession>A0A9D1FH50</accession>
<evidence type="ECO:0000256" key="1">
    <source>
        <dbReference type="SAM" id="Coils"/>
    </source>
</evidence>
<organism evidence="3 4">
    <name type="scientific">Candidatus Galligastranaerophilus intestinavium</name>
    <dbReference type="NCBI Taxonomy" id="2840836"/>
    <lineage>
        <taxon>Bacteria</taxon>
        <taxon>Candidatus Galligastranaerophilus</taxon>
    </lineage>
</organism>
<dbReference type="SUPFAM" id="SSF57997">
    <property type="entry name" value="Tropomyosin"/>
    <property type="match status" value="1"/>
</dbReference>
<feature type="region of interest" description="Disordered" evidence="2">
    <location>
        <begin position="55"/>
        <end position="74"/>
    </location>
</feature>
<protein>
    <submittedName>
        <fullName evidence="3">Uncharacterized protein</fullName>
    </submittedName>
</protein>
<dbReference type="AlphaFoldDB" id="A0A9D1FH50"/>
<evidence type="ECO:0000313" key="3">
    <source>
        <dbReference type="EMBL" id="HIS73711.1"/>
    </source>
</evidence>
<evidence type="ECO:0000256" key="2">
    <source>
        <dbReference type="SAM" id="MobiDB-lite"/>
    </source>
</evidence>
<dbReference type="Gene3D" id="1.10.287.1490">
    <property type="match status" value="1"/>
</dbReference>